<evidence type="ECO:0000313" key="4">
    <source>
        <dbReference type="Proteomes" id="UP000757103"/>
    </source>
</evidence>
<keyword evidence="1" id="KW-1133">Transmembrane helix</keyword>
<accession>A0A921MQE1</accession>
<gene>
    <name evidence="3" type="ORF">K8U91_05395</name>
</gene>
<dbReference type="PANTHER" id="PTHR30438">
    <property type="entry name" value="36 KDA ANTIGEN-RELATED"/>
    <property type="match status" value="1"/>
</dbReference>
<name>A0A921MQE1_9BACT</name>
<dbReference type="PANTHER" id="PTHR30438:SF1">
    <property type="entry name" value="36 KDA ANTIGEN"/>
    <property type="match status" value="1"/>
</dbReference>
<dbReference type="Gene3D" id="1.10.287.470">
    <property type="entry name" value="Helix hairpin bin"/>
    <property type="match status" value="1"/>
</dbReference>
<evidence type="ECO:0000259" key="2">
    <source>
        <dbReference type="Pfam" id="PF25881"/>
    </source>
</evidence>
<protein>
    <submittedName>
        <fullName evidence="3">Efflux RND transporter periplasmic adaptor subunit</fullName>
    </submittedName>
</protein>
<dbReference type="EMBL" id="DYUD01000017">
    <property type="protein sequence ID" value="HJG88893.1"/>
    <property type="molecule type" value="Genomic_DNA"/>
</dbReference>
<dbReference type="SUPFAM" id="SSF111369">
    <property type="entry name" value="HlyD-like secretion proteins"/>
    <property type="match status" value="3"/>
</dbReference>
<keyword evidence="1" id="KW-0472">Membrane</keyword>
<dbReference type="Gene3D" id="2.40.30.170">
    <property type="match status" value="1"/>
</dbReference>
<dbReference type="PRINTS" id="PR01490">
    <property type="entry name" value="RTXTOXIND"/>
</dbReference>
<dbReference type="RefSeq" id="WP_025279356.1">
    <property type="nucleotide sequence ID" value="NZ_CALUJX010000006.1"/>
</dbReference>
<feature type="transmembrane region" description="Helical" evidence="1">
    <location>
        <begin position="12"/>
        <end position="34"/>
    </location>
</feature>
<dbReference type="InterPro" id="IPR059052">
    <property type="entry name" value="HH_YbhG-like"/>
</dbReference>
<dbReference type="Gene3D" id="2.40.50.100">
    <property type="match status" value="1"/>
</dbReference>
<proteinExistence type="predicted"/>
<feature type="domain" description="YbhG-like alpha-helical hairpin" evidence="2">
    <location>
        <begin position="86"/>
        <end position="209"/>
    </location>
</feature>
<dbReference type="GeneID" id="90530037"/>
<dbReference type="Pfam" id="PF25881">
    <property type="entry name" value="HH_YBHG"/>
    <property type="match status" value="1"/>
</dbReference>
<keyword evidence="1" id="KW-0812">Transmembrane</keyword>
<reference evidence="3" key="2">
    <citation type="submission" date="2021-09" db="EMBL/GenBank/DDBJ databases">
        <authorList>
            <person name="Gilroy R."/>
        </authorList>
    </citation>
    <scope>NUCLEOTIDE SEQUENCE</scope>
    <source>
        <strain evidence="3">CHK121-7720</strain>
    </source>
</reference>
<comment type="caution">
    <text evidence="3">The sequence shown here is derived from an EMBL/GenBank/DDBJ whole genome shotgun (WGS) entry which is preliminary data.</text>
</comment>
<evidence type="ECO:0000313" key="3">
    <source>
        <dbReference type="EMBL" id="HJG88893.1"/>
    </source>
</evidence>
<sequence length="333" mass="36315">MENLREKKERSLVVGLIALIVIIVVLALIGLFLLKPEPQIIQGQAEATQVRVSGKLPGRVVEFMVEEGQHVKAGDTLVHIHSSLVEAKLSQAEAMASVAQAQNKKVDSGTRIELLNSAYDMWQQAQAGLTIAKKTYDRMESLYKKGVVSAQKRDEAEASYKAMMATESAARSQYEMAKAGAQAEDKAAAAAMVAAAKGGVAEVESILDDSYLTAPTDGEISDIFPNVGELVSLGAPIMNVLKLDDMWVSFNVREDLLEDLTMGAEVRAVIPALDNKEVTLKVFYIRDMGSYAVWRATKVTGQYDAKTFEVKARPVEPVDNLRPGMSVLLKRDK</sequence>
<organism evidence="3 4">
    <name type="scientific">Barnesiella viscericola</name>
    <dbReference type="NCBI Taxonomy" id="397865"/>
    <lineage>
        <taxon>Bacteria</taxon>
        <taxon>Pseudomonadati</taxon>
        <taxon>Bacteroidota</taxon>
        <taxon>Bacteroidia</taxon>
        <taxon>Bacteroidales</taxon>
        <taxon>Barnesiellaceae</taxon>
        <taxon>Barnesiella</taxon>
    </lineage>
</organism>
<evidence type="ECO:0000256" key="1">
    <source>
        <dbReference type="SAM" id="Phobius"/>
    </source>
</evidence>
<reference evidence="3" key="1">
    <citation type="journal article" date="2021" name="PeerJ">
        <title>Extensive microbial diversity within the chicken gut microbiome revealed by metagenomics and culture.</title>
        <authorList>
            <person name="Gilroy R."/>
            <person name="Ravi A."/>
            <person name="Getino M."/>
            <person name="Pursley I."/>
            <person name="Horton D.L."/>
            <person name="Alikhan N.F."/>
            <person name="Baker D."/>
            <person name="Gharbi K."/>
            <person name="Hall N."/>
            <person name="Watson M."/>
            <person name="Adriaenssens E.M."/>
            <person name="Foster-Nyarko E."/>
            <person name="Jarju S."/>
            <person name="Secka A."/>
            <person name="Antonio M."/>
            <person name="Oren A."/>
            <person name="Chaudhuri R.R."/>
            <person name="La Ragione R."/>
            <person name="Hildebrand F."/>
            <person name="Pallen M.J."/>
        </authorList>
    </citation>
    <scope>NUCLEOTIDE SEQUENCE</scope>
    <source>
        <strain evidence="3">CHK121-7720</strain>
    </source>
</reference>
<dbReference type="AlphaFoldDB" id="A0A921MQE1"/>
<dbReference type="Proteomes" id="UP000757103">
    <property type="component" value="Unassembled WGS sequence"/>
</dbReference>